<comment type="caution">
    <text evidence="3">The sequence shown here is derived from an EMBL/GenBank/DDBJ whole genome shotgun (WGS) entry which is preliminary data.</text>
</comment>
<dbReference type="OrthoDB" id="9807916at2"/>
<dbReference type="EMBL" id="PRLP01000004">
    <property type="protein sequence ID" value="PPC79213.1"/>
    <property type="molecule type" value="Genomic_DNA"/>
</dbReference>
<keyword evidence="1" id="KW-0732">Signal</keyword>
<evidence type="ECO:0000313" key="3">
    <source>
        <dbReference type="EMBL" id="PPC79213.1"/>
    </source>
</evidence>
<feature type="chain" id="PRO_5015511589" description="Bacterial virulence domain-containing protein" evidence="1">
    <location>
        <begin position="31"/>
        <end position="282"/>
    </location>
</feature>
<gene>
    <name evidence="3" type="ORF">C4K68_01100</name>
</gene>
<evidence type="ECO:0000256" key="1">
    <source>
        <dbReference type="SAM" id="SignalP"/>
    </source>
</evidence>
<reference evidence="3 4" key="1">
    <citation type="submission" date="2018-02" db="EMBL/GenBank/DDBJ databases">
        <title>novel marine gammaproteobacteria from coastal saline agro ecosystem.</title>
        <authorList>
            <person name="Krishnan R."/>
            <person name="Ramesh Kumar N."/>
        </authorList>
    </citation>
    <scope>NUCLEOTIDE SEQUENCE [LARGE SCALE GENOMIC DNA]</scope>
    <source>
        <strain evidence="3 4">228</strain>
    </source>
</reference>
<dbReference type="InterPro" id="IPR010333">
    <property type="entry name" value="VirJ"/>
</dbReference>
<evidence type="ECO:0000259" key="2">
    <source>
        <dbReference type="Pfam" id="PF06057"/>
    </source>
</evidence>
<dbReference type="Pfam" id="PF06057">
    <property type="entry name" value="VirJ"/>
    <property type="match status" value="1"/>
</dbReference>
<organism evidence="3 4">
    <name type="scientific">Proteobacteria bacterium 228</name>
    <dbReference type="NCBI Taxonomy" id="2083153"/>
    <lineage>
        <taxon>Bacteria</taxon>
        <taxon>Pseudomonadati</taxon>
        <taxon>Pseudomonadota</taxon>
    </lineage>
</organism>
<name>A0A2S5KWW2_9PROT</name>
<evidence type="ECO:0000313" key="4">
    <source>
        <dbReference type="Proteomes" id="UP000238196"/>
    </source>
</evidence>
<dbReference type="AlphaFoldDB" id="A0A2S5KWW2"/>
<sequence>MKSLFSARRLWLGVVLCALLPVLMVSRAMADDDNGKGPKTVDVPIEGKPHAVAVVYSGDGGWHDLDKVIGEWLGKNGYAVVGVDTLNSFWSSKEPRSVAKDLKKIVHRMDPTDSLPVLIVGYSFGADVFPFAWPELDPALKSRIQLVSLLAPGYHTAFHVSVEGWLGIDHGDHDVVPAIAALPAEKVLCVYGSEDKDDTSCMAPALKQISVIETSGDHHFDEDYPALAARINNAFNTKLESLASQQGGVPAAASFAKSVATDAVNPDATTASVDSTSVKANE</sequence>
<feature type="domain" description="Bacterial virulence" evidence="2">
    <location>
        <begin position="51"/>
        <end position="237"/>
    </location>
</feature>
<proteinExistence type="predicted"/>
<feature type="signal peptide" evidence="1">
    <location>
        <begin position="1"/>
        <end position="30"/>
    </location>
</feature>
<protein>
    <recommendedName>
        <fullName evidence="2">Bacterial virulence domain-containing protein</fullName>
    </recommendedName>
</protein>
<dbReference type="Proteomes" id="UP000238196">
    <property type="component" value="Unassembled WGS sequence"/>
</dbReference>
<dbReference type="Gene3D" id="3.40.50.1820">
    <property type="entry name" value="alpha/beta hydrolase"/>
    <property type="match status" value="1"/>
</dbReference>
<accession>A0A2S5KWW2</accession>
<dbReference type="SUPFAM" id="SSF53474">
    <property type="entry name" value="alpha/beta-Hydrolases"/>
    <property type="match status" value="1"/>
</dbReference>
<dbReference type="InterPro" id="IPR029058">
    <property type="entry name" value="AB_hydrolase_fold"/>
</dbReference>